<gene>
    <name evidence="8" type="ORF">ENM99_05965</name>
</gene>
<proteinExistence type="predicted"/>
<dbReference type="CDD" id="cd02440">
    <property type="entry name" value="AdoMet_MTases"/>
    <property type="match status" value="1"/>
</dbReference>
<accession>A0A7C6A7J9</accession>
<dbReference type="GO" id="GO:0003676">
    <property type="term" value="F:nucleic acid binding"/>
    <property type="evidence" value="ECO:0007669"/>
    <property type="project" value="InterPro"/>
</dbReference>
<dbReference type="PROSITE" id="PS00092">
    <property type="entry name" value="N6_MTASE"/>
    <property type="match status" value="1"/>
</dbReference>
<dbReference type="PANTHER" id="PTHR18895:SF74">
    <property type="entry name" value="MTRF1L RELEASE FACTOR GLUTAMINE METHYLTRANSFERASE"/>
    <property type="match status" value="1"/>
</dbReference>
<dbReference type="PANTHER" id="PTHR18895">
    <property type="entry name" value="HEMK METHYLTRANSFERASE"/>
    <property type="match status" value="1"/>
</dbReference>
<dbReference type="EMBL" id="DRZX01000280">
    <property type="protein sequence ID" value="HHS49364.1"/>
    <property type="molecule type" value="Genomic_DNA"/>
</dbReference>
<keyword evidence="4" id="KW-0949">S-adenosyl-L-methionine</keyword>
<feature type="domain" description="Methyltransferase small" evidence="6">
    <location>
        <begin position="114"/>
        <end position="186"/>
    </location>
</feature>
<dbReference type="InterPro" id="IPR029063">
    <property type="entry name" value="SAM-dependent_MTases_sf"/>
</dbReference>
<dbReference type="EC" id="2.1.1.297" evidence="1"/>
<evidence type="ECO:0000313" key="8">
    <source>
        <dbReference type="EMBL" id="HHS49364.1"/>
    </source>
</evidence>
<evidence type="ECO:0000256" key="1">
    <source>
        <dbReference type="ARBA" id="ARBA00012771"/>
    </source>
</evidence>
<comment type="catalytic activity">
    <reaction evidence="5">
        <text>L-glutaminyl-[peptide chain release factor] + S-adenosyl-L-methionine = N(5)-methyl-L-glutaminyl-[peptide chain release factor] + S-adenosyl-L-homocysteine + H(+)</text>
        <dbReference type="Rhea" id="RHEA:42896"/>
        <dbReference type="Rhea" id="RHEA-COMP:10271"/>
        <dbReference type="Rhea" id="RHEA-COMP:10272"/>
        <dbReference type="ChEBI" id="CHEBI:15378"/>
        <dbReference type="ChEBI" id="CHEBI:30011"/>
        <dbReference type="ChEBI" id="CHEBI:57856"/>
        <dbReference type="ChEBI" id="CHEBI:59789"/>
        <dbReference type="ChEBI" id="CHEBI:61891"/>
        <dbReference type="EC" id="2.1.1.297"/>
    </reaction>
</comment>
<dbReference type="InterPro" id="IPR002052">
    <property type="entry name" value="DNA_methylase_N6_adenine_CS"/>
</dbReference>
<dbReference type="InterPro" id="IPR040758">
    <property type="entry name" value="PrmC_N"/>
</dbReference>
<dbReference type="Proteomes" id="UP000886400">
    <property type="component" value="Unassembled WGS sequence"/>
</dbReference>
<dbReference type="GO" id="GO:0032259">
    <property type="term" value="P:methylation"/>
    <property type="evidence" value="ECO:0007669"/>
    <property type="project" value="UniProtKB-KW"/>
</dbReference>
<organism evidence="8">
    <name type="scientific">Desulfurella acetivorans</name>
    <dbReference type="NCBI Taxonomy" id="33002"/>
    <lineage>
        <taxon>Bacteria</taxon>
        <taxon>Pseudomonadati</taxon>
        <taxon>Campylobacterota</taxon>
        <taxon>Desulfurellia</taxon>
        <taxon>Desulfurellales</taxon>
        <taxon>Desulfurellaceae</taxon>
        <taxon>Desulfurella</taxon>
    </lineage>
</organism>
<evidence type="ECO:0000259" key="7">
    <source>
        <dbReference type="Pfam" id="PF17827"/>
    </source>
</evidence>
<dbReference type="Pfam" id="PF17827">
    <property type="entry name" value="PrmC_N"/>
    <property type="match status" value="1"/>
</dbReference>
<dbReference type="GO" id="GO:0102559">
    <property type="term" value="F:peptide chain release factor N(5)-glutamine methyltransferase activity"/>
    <property type="evidence" value="ECO:0007669"/>
    <property type="project" value="UniProtKB-EC"/>
</dbReference>
<dbReference type="Gene3D" id="1.10.8.10">
    <property type="entry name" value="DNA helicase RuvA subunit, C-terminal domain"/>
    <property type="match status" value="1"/>
</dbReference>
<name>A0A7C6A7J9_DESAE</name>
<keyword evidence="2 8" id="KW-0489">Methyltransferase</keyword>
<keyword evidence="3" id="KW-0808">Transferase</keyword>
<dbReference type="InterPro" id="IPR004556">
    <property type="entry name" value="HemK-like"/>
</dbReference>
<reference evidence="8" key="1">
    <citation type="journal article" date="2020" name="mSystems">
        <title>Genome- and Community-Level Interaction Insights into Carbon Utilization and Element Cycling Functions of Hydrothermarchaeota in Hydrothermal Sediment.</title>
        <authorList>
            <person name="Zhou Z."/>
            <person name="Liu Y."/>
            <person name="Xu W."/>
            <person name="Pan J."/>
            <person name="Luo Z.H."/>
            <person name="Li M."/>
        </authorList>
    </citation>
    <scope>NUCLEOTIDE SEQUENCE [LARGE SCALE GENOMIC DNA]</scope>
    <source>
        <strain evidence="8">SpSt-1135</strain>
    </source>
</reference>
<dbReference type="NCBIfam" id="TIGR00536">
    <property type="entry name" value="hemK_fam"/>
    <property type="match status" value="1"/>
</dbReference>
<evidence type="ECO:0000256" key="3">
    <source>
        <dbReference type="ARBA" id="ARBA00022679"/>
    </source>
</evidence>
<protein>
    <recommendedName>
        <fullName evidence="1">peptide chain release factor N(5)-glutamine methyltransferase</fullName>
        <ecNumber evidence="1">2.1.1.297</ecNumber>
    </recommendedName>
</protein>
<dbReference type="Gene3D" id="3.40.50.150">
    <property type="entry name" value="Vaccinia Virus protein VP39"/>
    <property type="match status" value="1"/>
</dbReference>
<dbReference type="InterPro" id="IPR007848">
    <property type="entry name" value="Small_mtfrase_dom"/>
</dbReference>
<dbReference type="AlphaFoldDB" id="A0A7C6A7J9"/>
<evidence type="ECO:0000259" key="6">
    <source>
        <dbReference type="Pfam" id="PF05175"/>
    </source>
</evidence>
<dbReference type="InterPro" id="IPR050320">
    <property type="entry name" value="N5-glutamine_MTase"/>
</dbReference>
<dbReference type="SUPFAM" id="SSF53335">
    <property type="entry name" value="S-adenosyl-L-methionine-dependent methyltransferases"/>
    <property type="match status" value="1"/>
</dbReference>
<feature type="domain" description="Release factor glutamine methyltransferase N-terminal" evidence="7">
    <location>
        <begin position="5"/>
        <end position="74"/>
    </location>
</feature>
<evidence type="ECO:0000256" key="5">
    <source>
        <dbReference type="ARBA" id="ARBA00048391"/>
    </source>
</evidence>
<dbReference type="Pfam" id="PF05175">
    <property type="entry name" value="MTS"/>
    <property type="match status" value="1"/>
</dbReference>
<comment type="caution">
    <text evidence="8">The sequence shown here is derived from an EMBL/GenBank/DDBJ whole genome shotgun (WGS) entry which is preliminary data.</text>
</comment>
<evidence type="ECO:0000256" key="4">
    <source>
        <dbReference type="ARBA" id="ARBA00022691"/>
    </source>
</evidence>
<sequence length="266" mass="30338">MKLKEAIATINSMLKKHNIENFSLESTIIAAYVLKKDDVFILSNPGLEINEIFFNDMLKCTKRRIYGEPLAYITHKKEFMGLEFYVNKNVLIPRPETENLTEEAICYIRNYNLNRVLDLGTGSGAIAISIEHFTNATVVACDISIKALKVANINKKLLKSNIYLVNGNLLSAFKSNFDIIVSNPPYILPSEFEGLSKEVKKEPKIALLCDENYFLIQSIIEQSKKISKLLLMEIAPNIRIFLEQFKELACIKKDYAGLDRIAIFRF</sequence>
<evidence type="ECO:0000256" key="2">
    <source>
        <dbReference type="ARBA" id="ARBA00022603"/>
    </source>
</evidence>